<gene>
    <name evidence="2" type="ORF">GZ22_13095</name>
</gene>
<dbReference type="GeneID" id="34219983"/>
<dbReference type="EMBL" id="CP008876">
    <property type="protein sequence ID" value="AIF67479.1"/>
    <property type="molecule type" value="Genomic_DNA"/>
</dbReference>
<accession>A0A075LMA4</accession>
<evidence type="ECO:0000259" key="1">
    <source>
        <dbReference type="Pfam" id="PF21135"/>
    </source>
</evidence>
<dbReference type="PANTHER" id="PTHR37850:SF3">
    <property type="entry name" value="BLR7815 PROTEIN"/>
    <property type="match status" value="1"/>
</dbReference>
<dbReference type="Proteomes" id="UP000027980">
    <property type="component" value="Chromosome"/>
</dbReference>
<evidence type="ECO:0000313" key="3">
    <source>
        <dbReference type="Proteomes" id="UP000027980"/>
    </source>
</evidence>
<dbReference type="PANTHER" id="PTHR37850">
    <property type="entry name" value="STRU PROTEIN"/>
    <property type="match status" value="1"/>
</dbReference>
<protein>
    <submittedName>
        <fullName evidence="2">Homoserine dehydrogenase</fullName>
    </submittedName>
</protein>
<organism evidence="2 3">
    <name type="scientific">Terribacillus saccharophilus</name>
    <dbReference type="NCBI Taxonomy" id="361277"/>
    <lineage>
        <taxon>Bacteria</taxon>
        <taxon>Bacillati</taxon>
        <taxon>Bacillota</taxon>
        <taxon>Bacilli</taxon>
        <taxon>Bacillales</taxon>
        <taxon>Bacillaceae</taxon>
        <taxon>Terribacillus</taxon>
    </lineage>
</organism>
<dbReference type="OrthoDB" id="9777844at2"/>
<dbReference type="AlphaFoldDB" id="A0A075LMA4"/>
<name>A0A075LMA4_9BACI</name>
<evidence type="ECO:0000313" key="2">
    <source>
        <dbReference type="EMBL" id="AIF67479.1"/>
    </source>
</evidence>
<reference evidence="2 3" key="1">
    <citation type="submission" date="2014-07" db="EMBL/GenBank/DDBJ databases">
        <title>Complete genome sequence of a moderately halophilic bacterium Terribacillus aidingensis MP602, isolated from Cryptomeria fortunei in Tianmu mountain in China.</title>
        <authorList>
            <person name="Wang Y."/>
            <person name="Lu P."/>
            <person name="Zhang L."/>
        </authorList>
    </citation>
    <scope>NUCLEOTIDE SEQUENCE [LARGE SCALE GENOMIC DNA]</scope>
    <source>
        <strain evidence="2 3">MP602</strain>
    </source>
</reference>
<dbReference type="InterPro" id="IPR036291">
    <property type="entry name" value="NAD(P)-bd_dom_sf"/>
</dbReference>
<dbReference type="HOGENOM" id="CLU_046102_0_0_9"/>
<dbReference type="KEGG" id="tap:GZ22_13095"/>
<dbReference type="Gene3D" id="3.40.50.720">
    <property type="entry name" value="NAD(P)-binding Rossmann-like Domain"/>
    <property type="match status" value="1"/>
</dbReference>
<dbReference type="SUPFAM" id="SSF51735">
    <property type="entry name" value="NAD(P)-binding Rossmann-fold domains"/>
    <property type="match status" value="1"/>
</dbReference>
<proteinExistence type="predicted"/>
<dbReference type="Pfam" id="PF21135">
    <property type="entry name" value="DRL_cat"/>
    <property type="match status" value="1"/>
</dbReference>
<dbReference type="RefSeq" id="WP_038563109.1">
    <property type="nucleotide sequence ID" value="NZ_CP008876.1"/>
</dbReference>
<dbReference type="InterPro" id="IPR048423">
    <property type="entry name" value="DRL_cat"/>
</dbReference>
<sequence>MDYTKLLDYDKKIKLGIVGASQGFGYTSLVQLKNVDQIDVRIVCSIDIEASYNALIESGYNKEKIVICHNAEEMKRTDESEIIVVDDYKLVLESGISSVLEATGNMDVGTYIAENALTNGINVYMVSKETDSFSGTYFNQLAHVNNTVYALVNGDQPRNLVDLYSWGKLLGLNIVAAGKSSEYDFVFDRDSGKLTYTDGKEVYHDKPEIMNAWEYEDTNTLQQRFESLKELTGTIAADVCEINLVSNVTGLLPAAPGLNYPIAKVNELAEIFVPKEDGGILDRSGVVDVFYQLREKNEPSFAGGVFIVFELTNDEIMVDLLRGKGHIISKSGKYGCIYQPYHMMGLEAPLSIILGERLGVGTRHDTRQVSVMAGVAEEDLKAGHTFTVYGHHHEIKDVKPQLFERNEAKDAVPFYLLNNITLKNDVNKGEVIGFEDIEVDSTQKNTFDVYQKGLSLEVGVKSF</sequence>
<feature type="domain" description="Oxidoreductase DRL-like catalytic" evidence="1">
    <location>
        <begin position="154"/>
        <end position="348"/>
    </location>
</feature>